<dbReference type="InterPro" id="IPR005467">
    <property type="entry name" value="His_kinase_dom"/>
</dbReference>
<accession>W4QLR5</accession>
<comment type="subcellular location">
    <subcellularLocation>
        <location evidence="7">Cytoplasm</location>
    </subcellularLocation>
</comment>
<dbReference type="GO" id="GO:0046983">
    <property type="term" value="F:protein dimerization activity"/>
    <property type="evidence" value="ECO:0007669"/>
    <property type="project" value="InterPro"/>
</dbReference>
<evidence type="ECO:0000256" key="4">
    <source>
        <dbReference type="ARBA" id="ARBA00022777"/>
    </source>
</evidence>
<evidence type="ECO:0000256" key="6">
    <source>
        <dbReference type="ARBA" id="ARBA00023012"/>
    </source>
</evidence>
<evidence type="ECO:0000256" key="1">
    <source>
        <dbReference type="ARBA" id="ARBA00000085"/>
    </source>
</evidence>
<dbReference type="InterPro" id="IPR036890">
    <property type="entry name" value="HATPase_C_sf"/>
</dbReference>
<dbReference type="CDD" id="cd16917">
    <property type="entry name" value="HATPase_UhpB-NarQ-NarX-like"/>
    <property type="match status" value="1"/>
</dbReference>
<dbReference type="GO" id="GO:0005524">
    <property type="term" value="F:ATP binding"/>
    <property type="evidence" value="ECO:0007669"/>
    <property type="project" value="UniProtKB-UniRule"/>
</dbReference>
<reference evidence="10 11" key="1">
    <citation type="journal article" date="2014" name="Genome Announc.">
        <title>Draft Genome Sequences of Three Alkaliphilic Bacillus Strains, Bacillus wakoensis JCM 9140T, Bacillus akibai JCM 9157T, and Bacillus hemicellulosilyticus JCM 9152T.</title>
        <authorList>
            <person name="Yuki M."/>
            <person name="Oshima K."/>
            <person name="Suda W."/>
            <person name="Oshida Y."/>
            <person name="Kitamura K."/>
            <person name="Iida T."/>
            <person name="Hattori M."/>
            <person name="Ohkuma M."/>
        </authorList>
    </citation>
    <scope>NUCLEOTIDE SEQUENCE [LARGE SCALE GENOMIC DNA]</scope>
    <source>
        <strain evidence="10 11">JCM 9157</strain>
    </source>
</reference>
<dbReference type="STRING" id="1236973.JCM9157_4"/>
<sequence>MTSLADANFLDKIIDQTLETVDESREQIFEIGEQSRLELEALEKELVEVRMKVASVIEKADRTQMHAKFARSRLVEVSKAFDSFSNEEVRNAYEQANDYQIQLAVLKQEELQLREKRDQIERRLVNLKDTVLRAEQLAGQMSVVYNFLSSDLKLVTDVIEDAKEKQAFGLQIIEAQEDERKRLSREIHDGPAQMLANVMLRSELIERIYHEKGIDDALGEIRSLRKMVKSSLAEVRRIIYDLRPMALDDLGLIPTLAKYLKTFEEHNQISVGFHHFGRDTRLPQQFEIALFRLVQEAVQNAYKHAEPKQIQVKIEIKPTKVIMIIKDDGKGFEPTEKKEGSFGLIGMKERVNMLKGEMNIQSKLNEGTIVAIGIPLNSNN</sequence>
<dbReference type="PANTHER" id="PTHR24421">
    <property type="entry name" value="NITRATE/NITRITE SENSOR PROTEIN NARX-RELATED"/>
    <property type="match status" value="1"/>
</dbReference>
<dbReference type="Pfam" id="PF05384">
    <property type="entry name" value="DegS"/>
    <property type="match status" value="1"/>
</dbReference>
<dbReference type="eggNOG" id="COG4585">
    <property type="taxonomic scope" value="Bacteria"/>
</dbReference>
<evidence type="ECO:0000313" key="10">
    <source>
        <dbReference type="EMBL" id="GAE33021.1"/>
    </source>
</evidence>
<dbReference type="InterPro" id="IPR003594">
    <property type="entry name" value="HATPase_dom"/>
</dbReference>
<dbReference type="EMBL" id="BAUV01000001">
    <property type="protein sequence ID" value="GAE33021.1"/>
    <property type="molecule type" value="Genomic_DNA"/>
</dbReference>
<keyword evidence="4 7" id="KW-0418">Kinase</keyword>
<keyword evidence="6 7" id="KW-0902">Two-component regulatory system</keyword>
<keyword evidence="11" id="KW-1185">Reference proteome</keyword>
<dbReference type="InterPro" id="IPR011712">
    <property type="entry name" value="Sig_transdc_His_kin_sub3_dim/P"/>
</dbReference>
<dbReference type="GO" id="GO:0016020">
    <property type="term" value="C:membrane"/>
    <property type="evidence" value="ECO:0007669"/>
    <property type="project" value="InterPro"/>
</dbReference>
<organism evidence="10 11">
    <name type="scientific">Halalkalibacter akibai (strain ATCC 43226 / DSM 21942 / CIP 109018 / JCM 9157 / 1139)</name>
    <name type="common">Bacillus akibai</name>
    <dbReference type="NCBI Taxonomy" id="1236973"/>
    <lineage>
        <taxon>Bacteria</taxon>
        <taxon>Bacillati</taxon>
        <taxon>Bacillota</taxon>
        <taxon>Bacilli</taxon>
        <taxon>Bacillales</taxon>
        <taxon>Bacillaceae</taxon>
        <taxon>Halalkalibacter</taxon>
    </lineage>
</organism>
<dbReference type="Proteomes" id="UP000018896">
    <property type="component" value="Unassembled WGS sequence"/>
</dbReference>
<proteinExistence type="predicted"/>
<evidence type="ECO:0000256" key="3">
    <source>
        <dbReference type="ARBA" id="ARBA00022741"/>
    </source>
</evidence>
<dbReference type="PROSITE" id="PS50109">
    <property type="entry name" value="HIS_KIN"/>
    <property type="match status" value="1"/>
</dbReference>
<keyword evidence="7" id="KW-0963">Cytoplasm</keyword>
<dbReference type="Pfam" id="PF02518">
    <property type="entry name" value="HATPase_c"/>
    <property type="match status" value="1"/>
</dbReference>
<dbReference type="AlphaFoldDB" id="W4QLR5"/>
<keyword evidence="2 7" id="KW-0808">Transferase</keyword>
<dbReference type="Pfam" id="PF07730">
    <property type="entry name" value="HisKA_3"/>
    <property type="match status" value="1"/>
</dbReference>
<keyword evidence="8" id="KW-0175">Coiled coil</keyword>
<name>W4QLR5_HALA3</name>
<evidence type="ECO:0000256" key="5">
    <source>
        <dbReference type="ARBA" id="ARBA00022840"/>
    </source>
</evidence>
<evidence type="ECO:0000256" key="7">
    <source>
        <dbReference type="PIRNR" id="PIRNR003169"/>
    </source>
</evidence>
<feature type="coiled-coil region" evidence="8">
    <location>
        <begin position="32"/>
        <end position="59"/>
    </location>
</feature>
<feature type="coiled-coil region" evidence="8">
    <location>
        <begin position="89"/>
        <end position="137"/>
    </location>
</feature>
<keyword evidence="3 7" id="KW-0547">Nucleotide-binding</keyword>
<keyword evidence="7" id="KW-0904">Protein phosphatase</keyword>
<dbReference type="GO" id="GO:0005737">
    <property type="term" value="C:cytoplasm"/>
    <property type="evidence" value="ECO:0007669"/>
    <property type="project" value="UniProtKB-SubCell"/>
</dbReference>
<dbReference type="GO" id="GO:0000155">
    <property type="term" value="F:phosphorelay sensor kinase activity"/>
    <property type="evidence" value="ECO:0007669"/>
    <property type="project" value="UniProtKB-UniRule"/>
</dbReference>
<comment type="caution">
    <text evidence="10">The sequence shown here is derived from an EMBL/GenBank/DDBJ whole genome shotgun (WGS) entry which is preliminary data.</text>
</comment>
<comment type="catalytic activity">
    <reaction evidence="1 7">
        <text>ATP + protein L-histidine = ADP + protein N-phospho-L-histidine.</text>
        <dbReference type="EC" id="2.7.13.3"/>
    </reaction>
</comment>
<dbReference type="PIRSF" id="PIRSF003169">
    <property type="entry name" value="STHK_DegS"/>
    <property type="match status" value="1"/>
</dbReference>
<dbReference type="EC" id="2.7.13.3" evidence="7"/>
<keyword evidence="5 7" id="KW-0067">ATP-binding</keyword>
<dbReference type="Gene3D" id="3.30.565.10">
    <property type="entry name" value="Histidine kinase-like ATPase, C-terminal domain"/>
    <property type="match status" value="1"/>
</dbReference>
<evidence type="ECO:0000259" key="9">
    <source>
        <dbReference type="PROSITE" id="PS50109"/>
    </source>
</evidence>
<evidence type="ECO:0000256" key="8">
    <source>
        <dbReference type="SAM" id="Coils"/>
    </source>
</evidence>
<evidence type="ECO:0000313" key="11">
    <source>
        <dbReference type="Proteomes" id="UP000018896"/>
    </source>
</evidence>
<keyword evidence="7" id="KW-0378">Hydrolase</keyword>
<dbReference type="PANTHER" id="PTHR24421:SF55">
    <property type="entry name" value="SENSOR HISTIDINE KINASE YDFH"/>
    <property type="match status" value="1"/>
</dbReference>
<protein>
    <recommendedName>
        <fullName evidence="7">Signal transduction histidine-protein kinase/phosphatase DegS</fullName>
        <ecNumber evidence="7">2.7.13.3</ecNumber>
        <ecNumber evidence="7">3.1.3.-</ecNumber>
    </recommendedName>
</protein>
<feature type="domain" description="Histidine kinase" evidence="9">
    <location>
        <begin position="290"/>
        <end position="378"/>
    </location>
</feature>
<dbReference type="InterPro" id="IPR050482">
    <property type="entry name" value="Sensor_HK_TwoCompSys"/>
</dbReference>
<dbReference type="Gene3D" id="1.20.5.1930">
    <property type="match status" value="1"/>
</dbReference>
<comment type="function">
    <text evidence="7">Member of the two-component regulatory system DegS/DegU, which plays an important role in the transition growth phase.</text>
</comment>
<dbReference type="SMART" id="SM00387">
    <property type="entry name" value="HATPase_c"/>
    <property type="match status" value="1"/>
</dbReference>
<dbReference type="EC" id="3.1.3.-" evidence="7"/>
<dbReference type="InterPro" id="IPR016381">
    <property type="entry name" value="Sig_transdc_His_kinase_DegS"/>
</dbReference>
<gene>
    <name evidence="10" type="ORF">JCM9157_4</name>
</gene>
<dbReference type="GO" id="GO:0004721">
    <property type="term" value="F:phosphoprotein phosphatase activity"/>
    <property type="evidence" value="ECO:0007669"/>
    <property type="project" value="UniProtKB-UniRule"/>
</dbReference>
<dbReference type="SUPFAM" id="SSF55874">
    <property type="entry name" value="ATPase domain of HSP90 chaperone/DNA topoisomerase II/histidine kinase"/>
    <property type="match status" value="1"/>
</dbReference>
<evidence type="ECO:0000256" key="2">
    <source>
        <dbReference type="ARBA" id="ARBA00022679"/>
    </source>
</evidence>
<dbReference type="InterPro" id="IPR008595">
    <property type="entry name" value="DegS"/>
</dbReference>